<gene>
    <name evidence="1" type="ORF">SAMN04488121_111118</name>
</gene>
<dbReference type="EMBL" id="FNBN01000011">
    <property type="protein sequence ID" value="SDH35233.1"/>
    <property type="molecule type" value="Genomic_DNA"/>
</dbReference>
<sequence>MARLKNGLFNGFSGAMGNFEGYEQDGQYIIRLRRGKATKPPSEKQLACREKMRMINELLSRCSLFVKLGFSESAKGQTPKPYNAAVAYQLTNAITGSYPNYEIDYSKLRFAQGPINTDGLNPSVSLQGDTLIFTWTPATSYPRSTDHVMLLAYSPALKQAVYNLCGAKRRAGQEILKLPHEWQQQRIETYIAFRGENNGQYSNSIYLGSILG</sequence>
<dbReference type="Pfam" id="PF19781">
    <property type="entry name" value="DUF6266"/>
    <property type="match status" value="1"/>
</dbReference>
<accession>A0A1G8BQ27</accession>
<dbReference type="AlphaFoldDB" id="A0A1G8BQ27"/>
<proteinExistence type="predicted"/>
<name>A0A1G8BQ27_CHIFI</name>
<protein>
    <submittedName>
        <fullName evidence="1">Uncharacterized protein</fullName>
    </submittedName>
</protein>
<reference evidence="1 2" key="1">
    <citation type="submission" date="2016-10" db="EMBL/GenBank/DDBJ databases">
        <authorList>
            <person name="de Groot N.N."/>
        </authorList>
    </citation>
    <scope>NUCLEOTIDE SEQUENCE [LARGE SCALE GENOMIC DNA]</scope>
    <source>
        <strain evidence="1 2">DSM 527</strain>
    </source>
</reference>
<dbReference type="OrthoDB" id="648163at2"/>
<dbReference type="Proteomes" id="UP000199045">
    <property type="component" value="Unassembled WGS sequence"/>
</dbReference>
<dbReference type="InterPro" id="IPR046233">
    <property type="entry name" value="DUF6266"/>
</dbReference>
<evidence type="ECO:0000313" key="1">
    <source>
        <dbReference type="EMBL" id="SDH35233.1"/>
    </source>
</evidence>
<dbReference type="RefSeq" id="WP_089837828.1">
    <property type="nucleotide sequence ID" value="NZ_FNBN01000011.1"/>
</dbReference>
<evidence type="ECO:0000313" key="2">
    <source>
        <dbReference type="Proteomes" id="UP000199045"/>
    </source>
</evidence>
<organism evidence="1 2">
    <name type="scientific">Chitinophaga filiformis</name>
    <name type="common">Myxococcus filiformis</name>
    <name type="synonym">Flexibacter filiformis</name>
    <dbReference type="NCBI Taxonomy" id="104663"/>
    <lineage>
        <taxon>Bacteria</taxon>
        <taxon>Pseudomonadati</taxon>
        <taxon>Bacteroidota</taxon>
        <taxon>Chitinophagia</taxon>
        <taxon>Chitinophagales</taxon>
        <taxon>Chitinophagaceae</taxon>
        <taxon>Chitinophaga</taxon>
    </lineage>
</organism>